<dbReference type="RefSeq" id="WP_101535483.1">
    <property type="nucleotide sequence ID" value="NZ_JBFHIU010000106.1"/>
</dbReference>
<dbReference type="Pfam" id="PF00834">
    <property type="entry name" value="Ribul_P_3_epim"/>
    <property type="match status" value="1"/>
</dbReference>
<evidence type="ECO:0000313" key="4">
    <source>
        <dbReference type="Proteomes" id="UP000234881"/>
    </source>
</evidence>
<sequence length="249" mass="25995">MVEMTQEDRASRETLVQWLRKNSPQVSVGLLAADAMAYGAAIKSLEEAGVALLHFDVMDGVFCPLMTAGAGLVKAADTTMLKDVHLMVSDPLTQIPAHLLAGADIVHVHAEGMTHLHRALVALDVPVAPSDKNGNPSGRKVIRSVALNPATPVQYLKPVLGKLEMVTFVAVDPGWGGGGPDKALASKIADLRAMAQEQNVDPLIAIDGGINARTYPVARDMGAHIIVSGSAVFAAGSSIASNLEKLSGL</sequence>
<dbReference type="OrthoDB" id="5676666at2"/>
<protein>
    <submittedName>
        <fullName evidence="3">Ribulose-phosphate 3-epimerase</fullName>
    </submittedName>
</protein>
<organism evidence="3 4">
    <name type="scientific">Cohaesibacter celericrescens</name>
    <dbReference type="NCBI Taxonomy" id="2067669"/>
    <lineage>
        <taxon>Bacteria</taxon>
        <taxon>Pseudomonadati</taxon>
        <taxon>Pseudomonadota</taxon>
        <taxon>Alphaproteobacteria</taxon>
        <taxon>Hyphomicrobiales</taxon>
        <taxon>Cohaesibacteraceae</taxon>
    </lineage>
</organism>
<proteinExistence type="predicted"/>
<dbReference type="GO" id="GO:0005975">
    <property type="term" value="P:carbohydrate metabolic process"/>
    <property type="evidence" value="ECO:0007669"/>
    <property type="project" value="InterPro"/>
</dbReference>
<dbReference type="InterPro" id="IPR013785">
    <property type="entry name" value="Aldolase_TIM"/>
</dbReference>
<gene>
    <name evidence="3" type="ORF">C0081_19855</name>
</gene>
<name>A0A2N5XLB8_9HYPH</name>
<accession>A0A2N5XLB8</accession>
<dbReference type="GO" id="GO:0016857">
    <property type="term" value="F:racemase and epimerase activity, acting on carbohydrates and derivatives"/>
    <property type="evidence" value="ECO:0007669"/>
    <property type="project" value="InterPro"/>
</dbReference>
<evidence type="ECO:0000313" key="3">
    <source>
        <dbReference type="EMBL" id="PLW75331.1"/>
    </source>
</evidence>
<reference evidence="3 4" key="1">
    <citation type="submission" date="2018-01" db="EMBL/GenBank/DDBJ databases">
        <title>The draft genome sequence of Cohaesibacter sp. H1304.</title>
        <authorList>
            <person name="Wang N.-N."/>
            <person name="Du Z.-J."/>
        </authorList>
    </citation>
    <scope>NUCLEOTIDE SEQUENCE [LARGE SCALE GENOMIC DNA]</scope>
    <source>
        <strain evidence="3 4">H1304</strain>
    </source>
</reference>
<dbReference type="GO" id="GO:0046872">
    <property type="term" value="F:metal ion binding"/>
    <property type="evidence" value="ECO:0007669"/>
    <property type="project" value="UniProtKB-KW"/>
</dbReference>
<dbReference type="InterPro" id="IPR011060">
    <property type="entry name" value="RibuloseP-bd_barrel"/>
</dbReference>
<dbReference type="SUPFAM" id="SSF51366">
    <property type="entry name" value="Ribulose-phoshate binding barrel"/>
    <property type="match status" value="1"/>
</dbReference>
<dbReference type="AlphaFoldDB" id="A0A2N5XLB8"/>
<evidence type="ECO:0000256" key="1">
    <source>
        <dbReference type="ARBA" id="ARBA00022723"/>
    </source>
</evidence>
<evidence type="ECO:0000256" key="2">
    <source>
        <dbReference type="ARBA" id="ARBA00023235"/>
    </source>
</evidence>
<keyword evidence="4" id="KW-1185">Reference proteome</keyword>
<dbReference type="InterPro" id="IPR000056">
    <property type="entry name" value="Ribul_P_3_epim-like"/>
</dbReference>
<dbReference type="PANTHER" id="PTHR11749">
    <property type="entry name" value="RIBULOSE-5-PHOSPHATE-3-EPIMERASE"/>
    <property type="match status" value="1"/>
</dbReference>
<dbReference type="Gene3D" id="3.20.20.70">
    <property type="entry name" value="Aldolase class I"/>
    <property type="match status" value="1"/>
</dbReference>
<keyword evidence="2" id="KW-0413">Isomerase</keyword>
<comment type="caution">
    <text evidence="3">The sequence shown here is derived from an EMBL/GenBank/DDBJ whole genome shotgun (WGS) entry which is preliminary data.</text>
</comment>
<keyword evidence="1" id="KW-0479">Metal-binding</keyword>
<dbReference type="EMBL" id="PKUQ01000052">
    <property type="protein sequence ID" value="PLW75331.1"/>
    <property type="molecule type" value="Genomic_DNA"/>
</dbReference>
<dbReference type="Proteomes" id="UP000234881">
    <property type="component" value="Unassembled WGS sequence"/>
</dbReference>